<name>A0A9D1T925_9FIRM</name>
<sequence>MKQNSMLAMILAGGRGSRLHELTNKVAKPAVSYGGKYRIIDFPLSNCANSGIDVVGVLTQYESVLLNSYVAAGGRWGLDARDSGVFVLPPREKADAGLDVYRGTADAISQNIDFIDSYSPEYLLVLSGDHIYKMNYAKMLAFHKQQNADATIAVIEVPMKEASRFGIMNTSGDDDQIVEFEEKPEHPKNNLASMGIYIFTWKLLRKLLLADMKNPDSNHDFGKDIIPTLLADNKRLFAYRFKGYWKDVGTVDSLWEANMDLLDPDNELDLSDPTWKIYTEDVTALPQYVGENADIENALINQGCRIEGQVKNSVLFTGTQVQQGAKVIDSVLMPGVVVEEGAVVNRVLVANDVRIGRNAVVGDPKSEHIELVAKRVKEVEADV</sequence>
<dbReference type="SUPFAM" id="SSF51161">
    <property type="entry name" value="Trimeric LpxA-like enzymes"/>
    <property type="match status" value="1"/>
</dbReference>
<keyword evidence="6 9" id="KW-0067">ATP-binding</keyword>
<dbReference type="SUPFAM" id="SSF53448">
    <property type="entry name" value="Nucleotide-diphospho-sugar transferases"/>
    <property type="match status" value="1"/>
</dbReference>
<dbReference type="GO" id="GO:0008878">
    <property type="term" value="F:glucose-1-phosphate adenylyltransferase activity"/>
    <property type="evidence" value="ECO:0007669"/>
    <property type="project" value="UniProtKB-UniRule"/>
</dbReference>
<comment type="similarity">
    <text evidence="1 9">Belongs to the bacterial/plant glucose-1-phosphate adenylyltransferase family.</text>
</comment>
<comment type="caution">
    <text evidence="12">The sequence shown here is derived from an EMBL/GenBank/DDBJ whole genome shotgun (WGS) entry which is preliminary data.</text>
</comment>
<evidence type="ECO:0000256" key="2">
    <source>
        <dbReference type="ARBA" id="ARBA00022600"/>
    </source>
</evidence>
<evidence type="ECO:0000256" key="5">
    <source>
        <dbReference type="ARBA" id="ARBA00022741"/>
    </source>
</evidence>
<comment type="function">
    <text evidence="9">Involved in the biosynthesis of ADP-glucose, a building block required for the elongation reactions to produce glycogen. Catalyzes the reaction between ATP and alpha-D-glucose 1-phosphate (G1P) to produce pyrophosphate and ADP-Glc.</text>
</comment>
<dbReference type="CDD" id="cd02508">
    <property type="entry name" value="ADP_Glucose_PP"/>
    <property type="match status" value="1"/>
</dbReference>
<dbReference type="Gene3D" id="2.160.10.10">
    <property type="entry name" value="Hexapeptide repeat proteins"/>
    <property type="match status" value="1"/>
</dbReference>
<dbReference type="EMBL" id="DVOS01000039">
    <property type="protein sequence ID" value="HIV23172.1"/>
    <property type="molecule type" value="Genomic_DNA"/>
</dbReference>
<feature type="binding site" evidence="9">
    <location>
        <position position="193"/>
    </location>
    <ligand>
        <name>alpha-D-glucose 1-phosphate</name>
        <dbReference type="ChEBI" id="CHEBI:58601"/>
    </ligand>
</feature>
<feature type="domain" description="Nucleotidyl transferase" evidence="10">
    <location>
        <begin position="8"/>
        <end position="262"/>
    </location>
</feature>
<dbReference type="InterPro" id="IPR005836">
    <property type="entry name" value="ADP_Glu_pyroP_CS"/>
</dbReference>
<evidence type="ECO:0000256" key="4">
    <source>
        <dbReference type="ARBA" id="ARBA00022695"/>
    </source>
</evidence>
<dbReference type="PANTHER" id="PTHR43523">
    <property type="entry name" value="GLUCOSE-1-PHOSPHATE ADENYLYLTRANSFERASE-RELATED"/>
    <property type="match status" value="1"/>
</dbReference>
<feature type="binding site" evidence="9">
    <location>
        <position position="166"/>
    </location>
    <ligand>
        <name>alpha-D-glucose 1-phosphate</name>
        <dbReference type="ChEBI" id="CHEBI:58601"/>
    </ligand>
</feature>
<dbReference type="HAMAP" id="MF_00624">
    <property type="entry name" value="GlgC"/>
    <property type="match status" value="1"/>
</dbReference>
<evidence type="ECO:0000256" key="7">
    <source>
        <dbReference type="ARBA" id="ARBA00023056"/>
    </source>
</evidence>
<dbReference type="NCBIfam" id="TIGR02091">
    <property type="entry name" value="glgC"/>
    <property type="match status" value="1"/>
</dbReference>
<dbReference type="Pfam" id="PF00483">
    <property type="entry name" value="NTP_transferase"/>
    <property type="match status" value="1"/>
</dbReference>
<dbReference type="EC" id="2.7.7.27" evidence="9"/>
<reference evidence="12" key="1">
    <citation type="submission" date="2020-10" db="EMBL/GenBank/DDBJ databases">
        <authorList>
            <person name="Gilroy R."/>
        </authorList>
    </citation>
    <scope>NUCLEOTIDE SEQUENCE</scope>
    <source>
        <strain evidence="12">ChiBcec6-7307</strain>
    </source>
</reference>
<keyword evidence="5 9" id="KW-0547">Nucleotide-binding</keyword>
<evidence type="ECO:0000256" key="3">
    <source>
        <dbReference type="ARBA" id="ARBA00022679"/>
    </source>
</evidence>
<proteinExistence type="inferred from homology"/>
<protein>
    <recommendedName>
        <fullName evidence="9">Glucose-1-phosphate adenylyltransferase</fullName>
        <ecNumber evidence="9">2.7.7.27</ecNumber>
    </recommendedName>
    <alternativeName>
        <fullName evidence="9">ADP-glucose pyrophosphorylase</fullName>
        <shortName evidence="9">ADPGlc PPase</shortName>
    </alternativeName>
    <alternativeName>
        <fullName evidence="9">ADP-glucose synthase</fullName>
    </alternativeName>
</protein>
<dbReference type="PANTHER" id="PTHR43523:SF2">
    <property type="entry name" value="GLUCOSE-1-PHOSPHATE ADENYLYLTRANSFERASE"/>
    <property type="match status" value="1"/>
</dbReference>
<feature type="domain" description="Glucose-1-phosphate adenylyltransferase/Bifunctional protein GlmU-like C-terminal hexapeptide" evidence="11">
    <location>
        <begin position="291"/>
        <end position="365"/>
    </location>
</feature>
<evidence type="ECO:0000256" key="8">
    <source>
        <dbReference type="ARBA" id="ARBA00023277"/>
    </source>
</evidence>
<dbReference type="PROSITE" id="PS00810">
    <property type="entry name" value="ADP_GLC_PYROPHOSPH_3"/>
    <property type="match status" value="1"/>
</dbReference>
<comment type="subunit">
    <text evidence="9">Homotetramer.</text>
</comment>
<comment type="catalytic activity">
    <reaction evidence="9">
        <text>alpha-D-glucose 1-phosphate + ATP + H(+) = ADP-alpha-D-glucose + diphosphate</text>
        <dbReference type="Rhea" id="RHEA:12120"/>
        <dbReference type="ChEBI" id="CHEBI:15378"/>
        <dbReference type="ChEBI" id="CHEBI:30616"/>
        <dbReference type="ChEBI" id="CHEBI:33019"/>
        <dbReference type="ChEBI" id="CHEBI:57498"/>
        <dbReference type="ChEBI" id="CHEBI:58601"/>
        <dbReference type="EC" id="2.7.7.27"/>
    </reaction>
</comment>
<dbReference type="PROSITE" id="PS00808">
    <property type="entry name" value="ADP_GLC_PYROPHOSPH_1"/>
    <property type="match status" value="1"/>
</dbReference>
<evidence type="ECO:0000256" key="9">
    <source>
        <dbReference type="HAMAP-Rule" id="MF_00624"/>
    </source>
</evidence>
<dbReference type="Gene3D" id="3.90.550.10">
    <property type="entry name" value="Spore Coat Polysaccharide Biosynthesis Protein SpsA, Chain A"/>
    <property type="match status" value="1"/>
</dbReference>
<dbReference type="GO" id="GO:0005524">
    <property type="term" value="F:ATP binding"/>
    <property type="evidence" value="ECO:0007669"/>
    <property type="project" value="UniProtKB-KW"/>
</dbReference>
<gene>
    <name evidence="9" type="primary">glgC</name>
    <name evidence="12" type="ORF">IAC80_04450</name>
</gene>
<evidence type="ECO:0000256" key="6">
    <source>
        <dbReference type="ARBA" id="ARBA00022840"/>
    </source>
</evidence>
<dbReference type="InterPro" id="IPR005835">
    <property type="entry name" value="NTP_transferase_dom"/>
</dbReference>
<evidence type="ECO:0000259" key="10">
    <source>
        <dbReference type="Pfam" id="PF00483"/>
    </source>
</evidence>
<dbReference type="InterPro" id="IPR029044">
    <property type="entry name" value="Nucleotide-diphossugar_trans"/>
</dbReference>
<keyword evidence="2 9" id="KW-0321">Glycogen metabolism</keyword>
<keyword evidence="7 9" id="KW-0320">Glycogen biosynthesis</keyword>
<comment type="caution">
    <text evidence="9">Lacks conserved residue(s) required for the propagation of feature annotation.</text>
</comment>
<dbReference type="Pfam" id="PF24894">
    <property type="entry name" value="Hexapep_GlmU"/>
    <property type="match status" value="1"/>
</dbReference>
<dbReference type="InterPro" id="IPR011004">
    <property type="entry name" value="Trimer_LpxA-like_sf"/>
</dbReference>
<dbReference type="InterPro" id="IPR023049">
    <property type="entry name" value="GlgC_bac"/>
</dbReference>
<evidence type="ECO:0000313" key="13">
    <source>
        <dbReference type="Proteomes" id="UP000886889"/>
    </source>
</evidence>
<feature type="site" description="Could play a key role in the communication between the regulatory and the substrate sites" evidence="9">
    <location>
        <position position="60"/>
    </location>
</feature>
<dbReference type="InterPro" id="IPR011831">
    <property type="entry name" value="ADP-Glc_PPase"/>
</dbReference>
<dbReference type="GO" id="GO:0005978">
    <property type="term" value="P:glycogen biosynthetic process"/>
    <property type="evidence" value="ECO:0007669"/>
    <property type="project" value="UniProtKB-UniRule"/>
</dbReference>
<evidence type="ECO:0000313" key="12">
    <source>
        <dbReference type="EMBL" id="HIV23172.1"/>
    </source>
</evidence>
<dbReference type="Proteomes" id="UP000886889">
    <property type="component" value="Unassembled WGS sequence"/>
</dbReference>
<accession>A0A9D1T925</accession>
<dbReference type="AlphaFoldDB" id="A0A9D1T925"/>
<keyword evidence="4 9" id="KW-0548">Nucleotidyltransferase</keyword>
<keyword evidence="3 9" id="KW-0808">Transferase</keyword>
<evidence type="ECO:0000256" key="1">
    <source>
        <dbReference type="ARBA" id="ARBA00010443"/>
    </source>
</evidence>
<feature type="binding site" evidence="9">
    <location>
        <position position="101"/>
    </location>
    <ligand>
        <name>alpha-D-glucose 1-phosphate</name>
        <dbReference type="ChEBI" id="CHEBI:58601"/>
    </ligand>
</feature>
<dbReference type="NCBIfam" id="NF003670">
    <property type="entry name" value="PRK05293.1"/>
    <property type="match status" value="1"/>
</dbReference>
<feature type="binding site" evidence="9">
    <location>
        <begin position="182"/>
        <end position="183"/>
    </location>
    <ligand>
        <name>alpha-D-glucose 1-phosphate</name>
        <dbReference type="ChEBI" id="CHEBI:58601"/>
    </ligand>
</feature>
<evidence type="ECO:0000259" key="11">
    <source>
        <dbReference type="Pfam" id="PF24894"/>
    </source>
</evidence>
<comment type="pathway">
    <text evidence="9">Glycan biosynthesis; glycogen biosynthesis.</text>
</comment>
<reference evidence="12" key="2">
    <citation type="journal article" date="2021" name="PeerJ">
        <title>Extensive microbial diversity within the chicken gut microbiome revealed by metagenomics and culture.</title>
        <authorList>
            <person name="Gilroy R."/>
            <person name="Ravi A."/>
            <person name="Getino M."/>
            <person name="Pursley I."/>
            <person name="Horton D.L."/>
            <person name="Alikhan N.F."/>
            <person name="Baker D."/>
            <person name="Gharbi K."/>
            <person name="Hall N."/>
            <person name="Watson M."/>
            <person name="Adriaenssens E.M."/>
            <person name="Foster-Nyarko E."/>
            <person name="Jarju S."/>
            <person name="Secka A."/>
            <person name="Antonio M."/>
            <person name="Oren A."/>
            <person name="Chaudhuri R.R."/>
            <person name="La Ragione R."/>
            <person name="Hildebrand F."/>
            <person name="Pallen M.J."/>
        </authorList>
    </citation>
    <scope>NUCLEOTIDE SEQUENCE</scope>
    <source>
        <strain evidence="12">ChiBcec6-7307</strain>
    </source>
</reference>
<keyword evidence="8 9" id="KW-0119">Carbohydrate metabolism</keyword>
<dbReference type="InterPro" id="IPR056818">
    <property type="entry name" value="GlmU/GlgC-like_hexapep"/>
</dbReference>
<organism evidence="12 13">
    <name type="scientific">Candidatus Merdiplasma excrementigallinarum</name>
    <dbReference type="NCBI Taxonomy" id="2840864"/>
    <lineage>
        <taxon>Bacteria</taxon>
        <taxon>Bacillati</taxon>
        <taxon>Bacillota</taxon>
        <taxon>Clostridia</taxon>
        <taxon>Lachnospirales</taxon>
        <taxon>Lachnospiraceae</taxon>
        <taxon>Lachnospiraceae incertae sedis</taxon>
        <taxon>Candidatus Merdiplasma</taxon>
    </lineage>
</organism>